<name>A0AAE1C3B0_9PEZI</name>
<gene>
    <name evidence="1" type="ORF">LTR78_003336</name>
</gene>
<dbReference type="EMBL" id="JAUTXT010000009">
    <property type="protein sequence ID" value="KAK3676562.1"/>
    <property type="molecule type" value="Genomic_DNA"/>
</dbReference>
<protein>
    <submittedName>
        <fullName evidence="1">Uncharacterized protein</fullName>
    </submittedName>
</protein>
<organism evidence="1 2">
    <name type="scientific">Recurvomyces mirabilis</name>
    <dbReference type="NCBI Taxonomy" id="574656"/>
    <lineage>
        <taxon>Eukaryota</taxon>
        <taxon>Fungi</taxon>
        <taxon>Dikarya</taxon>
        <taxon>Ascomycota</taxon>
        <taxon>Pezizomycotina</taxon>
        <taxon>Dothideomycetes</taxon>
        <taxon>Dothideomycetidae</taxon>
        <taxon>Mycosphaerellales</taxon>
        <taxon>Teratosphaeriaceae</taxon>
        <taxon>Recurvomyces</taxon>
    </lineage>
</organism>
<dbReference type="Proteomes" id="UP001274830">
    <property type="component" value="Unassembled WGS sequence"/>
</dbReference>
<accession>A0AAE1C3B0</accession>
<proteinExistence type="predicted"/>
<comment type="caution">
    <text evidence="1">The sequence shown here is derived from an EMBL/GenBank/DDBJ whole genome shotgun (WGS) entry which is preliminary data.</text>
</comment>
<reference evidence="1" key="1">
    <citation type="submission" date="2023-07" db="EMBL/GenBank/DDBJ databases">
        <title>Black Yeasts Isolated from many extreme environments.</title>
        <authorList>
            <person name="Coleine C."/>
            <person name="Stajich J.E."/>
            <person name="Selbmann L."/>
        </authorList>
    </citation>
    <scope>NUCLEOTIDE SEQUENCE</scope>
    <source>
        <strain evidence="1">CCFEE 5485</strain>
    </source>
</reference>
<evidence type="ECO:0000313" key="2">
    <source>
        <dbReference type="Proteomes" id="UP001274830"/>
    </source>
</evidence>
<dbReference type="AlphaFoldDB" id="A0AAE1C3B0"/>
<keyword evidence="2" id="KW-1185">Reference proteome</keyword>
<sequence>MTKISKLRQKIRGRLDRALKSLGSAGDLLPSQQGKLAQIYCSTMGYDKKHSVSSRSRQVRRKTLLHKIASNVGTEAWLVYVQALSRTALSDEDPEDIQEIVSQWSTQNHLLWLSELSRRLWSTHSFELAVAPCGRRGLNAQGM</sequence>
<evidence type="ECO:0000313" key="1">
    <source>
        <dbReference type="EMBL" id="KAK3676562.1"/>
    </source>
</evidence>